<accession>A0AA40KKS2</accession>
<dbReference type="EMBL" id="JAHYIQ010000019">
    <property type="protein sequence ID" value="KAK1124077.1"/>
    <property type="molecule type" value="Genomic_DNA"/>
</dbReference>
<reference evidence="2" key="1">
    <citation type="submission" date="2021-10" db="EMBL/GenBank/DDBJ databases">
        <title>Melipona bicolor Genome sequencing and assembly.</title>
        <authorList>
            <person name="Araujo N.S."/>
            <person name="Arias M.C."/>
        </authorList>
    </citation>
    <scope>NUCLEOTIDE SEQUENCE</scope>
    <source>
        <strain evidence="2">USP_2M_L1-L4_2017</strain>
        <tissue evidence="2">Whole body</tissue>
    </source>
</reference>
<feature type="region of interest" description="Disordered" evidence="1">
    <location>
        <begin position="1"/>
        <end position="28"/>
    </location>
</feature>
<evidence type="ECO:0000256" key="1">
    <source>
        <dbReference type="SAM" id="MobiDB-lite"/>
    </source>
</evidence>
<sequence length="85" mass="9569">MTGTQKSWFNPKLATASSTENSIYPKPTSNRKAGCLVLLVEDHRITLGAFRDQSEMDKDKIDTRLPGQGSVDVGTYWLKVEYYIV</sequence>
<name>A0AA40KKS2_9HYME</name>
<evidence type="ECO:0000313" key="3">
    <source>
        <dbReference type="Proteomes" id="UP001177670"/>
    </source>
</evidence>
<comment type="caution">
    <text evidence="2">The sequence shown here is derived from an EMBL/GenBank/DDBJ whole genome shotgun (WGS) entry which is preliminary data.</text>
</comment>
<evidence type="ECO:0000313" key="2">
    <source>
        <dbReference type="EMBL" id="KAK1124077.1"/>
    </source>
</evidence>
<protein>
    <submittedName>
        <fullName evidence="2">Uncharacterized protein</fullName>
    </submittedName>
</protein>
<dbReference type="Proteomes" id="UP001177670">
    <property type="component" value="Unassembled WGS sequence"/>
</dbReference>
<keyword evidence="3" id="KW-1185">Reference proteome</keyword>
<proteinExistence type="predicted"/>
<organism evidence="2 3">
    <name type="scientific">Melipona bicolor</name>
    <dbReference type="NCBI Taxonomy" id="60889"/>
    <lineage>
        <taxon>Eukaryota</taxon>
        <taxon>Metazoa</taxon>
        <taxon>Ecdysozoa</taxon>
        <taxon>Arthropoda</taxon>
        <taxon>Hexapoda</taxon>
        <taxon>Insecta</taxon>
        <taxon>Pterygota</taxon>
        <taxon>Neoptera</taxon>
        <taxon>Endopterygota</taxon>
        <taxon>Hymenoptera</taxon>
        <taxon>Apocrita</taxon>
        <taxon>Aculeata</taxon>
        <taxon>Apoidea</taxon>
        <taxon>Anthophila</taxon>
        <taxon>Apidae</taxon>
        <taxon>Melipona</taxon>
    </lineage>
</organism>
<dbReference type="AlphaFoldDB" id="A0AA40KKS2"/>
<feature type="compositionally biased region" description="Polar residues" evidence="1">
    <location>
        <begin position="15"/>
        <end position="28"/>
    </location>
</feature>
<gene>
    <name evidence="2" type="ORF">K0M31_007101</name>
</gene>